<evidence type="ECO:0000313" key="1">
    <source>
        <dbReference type="EMBL" id="PIR93824.1"/>
    </source>
</evidence>
<organism evidence="1 2">
    <name type="scientific">Candidatus Falkowbacteria bacterium CG10_big_fil_rev_8_21_14_0_10_39_11</name>
    <dbReference type="NCBI Taxonomy" id="1974565"/>
    <lineage>
        <taxon>Bacteria</taxon>
        <taxon>Candidatus Falkowiibacteriota</taxon>
    </lineage>
</organism>
<evidence type="ECO:0000313" key="2">
    <source>
        <dbReference type="Proteomes" id="UP000229901"/>
    </source>
</evidence>
<dbReference type="EMBL" id="PFAP01000035">
    <property type="protein sequence ID" value="PIR93824.1"/>
    <property type="molecule type" value="Genomic_DNA"/>
</dbReference>
<reference evidence="2" key="1">
    <citation type="submission" date="2017-09" db="EMBL/GenBank/DDBJ databases">
        <title>Depth-based differentiation of microbial function through sediment-hosted aquifers and enrichment of novel symbionts in the deep terrestrial subsurface.</title>
        <authorList>
            <person name="Probst A.J."/>
            <person name="Ladd B."/>
            <person name="Jarett J.K."/>
            <person name="Geller-Mcgrath D.E."/>
            <person name="Sieber C.M.K."/>
            <person name="Emerson J.B."/>
            <person name="Anantharaman K."/>
            <person name="Thomas B.C."/>
            <person name="Malmstrom R."/>
            <person name="Stieglmeier M."/>
            <person name="Klingl A."/>
            <person name="Woyke T."/>
            <person name="Ryan C.M."/>
            <person name="Banfield J.F."/>
        </authorList>
    </citation>
    <scope>NUCLEOTIDE SEQUENCE [LARGE SCALE GENOMIC DNA]</scope>
</reference>
<dbReference type="AlphaFoldDB" id="A0A2H0V403"/>
<comment type="caution">
    <text evidence="1">The sequence shown here is derived from an EMBL/GenBank/DDBJ whole genome shotgun (WGS) entry which is preliminary data.</text>
</comment>
<gene>
    <name evidence="1" type="ORF">COT97_04700</name>
</gene>
<accession>A0A2H0V403</accession>
<protein>
    <submittedName>
        <fullName evidence="1">Uncharacterized protein</fullName>
    </submittedName>
</protein>
<dbReference type="Proteomes" id="UP000229901">
    <property type="component" value="Unassembled WGS sequence"/>
</dbReference>
<name>A0A2H0V403_9BACT</name>
<proteinExistence type="predicted"/>
<sequence length="412" mass="48790">MTYGAELMTIESRPLTIIDQPPTISILVKFREIFRAEWCIQRKVFYFEYKWKRTRLWQIIDQKGTKKLITAYIGEPNIDVLRILIASANTYFLLTGVRWELYDSSKLDHLIEMGRFDLTDFMPSGGVIELESLIKKYDIAVRTEPEAWDFDALYLTHLCPFCAKPYQTDILFFNPTFISCEHCGYNFSQQTKPEFQKRKSRNILEIIKKLLSLLSQDKNDCLPISNNQNPIILYFMNGMATAVISWLTLHIFCGDPIIYSISSYDFSLEEVVSCLQQSVFHQFHSKTFRQFFIDFYLGYCQYHINKIENDDFDLPTTSKQTRDEYKAWVLKNWHETKDDFMAEVETLADLESWLLMRKQEYINLDSKERNEKVTRIRKAVSGFTFYIESMVDFLHDRMTHKLTEEDYEPSPS</sequence>